<keyword evidence="1" id="KW-0472">Membrane</keyword>
<dbReference type="AlphaFoldDB" id="A0A8H5CJA5"/>
<evidence type="ECO:0000256" key="1">
    <source>
        <dbReference type="SAM" id="Phobius"/>
    </source>
</evidence>
<gene>
    <name evidence="2" type="ORF">D9757_014509</name>
</gene>
<dbReference type="OrthoDB" id="7694678at2759"/>
<dbReference type="InterPro" id="IPR001193">
    <property type="entry name" value="MBTPS2"/>
</dbReference>
<organism evidence="2 3">
    <name type="scientific">Collybiopsis confluens</name>
    <dbReference type="NCBI Taxonomy" id="2823264"/>
    <lineage>
        <taxon>Eukaryota</taxon>
        <taxon>Fungi</taxon>
        <taxon>Dikarya</taxon>
        <taxon>Basidiomycota</taxon>
        <taxon>Agaricomycotina</taxon>
        <taxon>Agaricomycetes</taxon>
        <taxon>Agaricomycetidae</taxon>
        <taxon>Agaricales</taxon>
        <taxon>Marasmiineae</taxon>
        <taxon>Omphalotaceae</taxon>
        <taxon>Collybiopsis</taxon>
    </lineage>
</organism>
<protein>
    <recommendedName>
        <fullName evidence="4">Endopeptidase S2P</fullName>
    </recommendedName>
</protein>
<dbReference type="EMBL" id="JAACJN010000491">
    <property type="protein sequence ID" value="KAF5342755.1"/>
    <property type="molecule type" value="Genomic_DNA"/>
</dbReference>
<keyword evidence="1" id="KW-1133">Transmembrane helix</keyword>
<dbReference type="PRINTS" id="PR01000">
    <property type="entry name" value="SREBPS2PTASE"/>
</dbReference>
<dbReference type="GO" id="GO:1905897">
    <property type="term" value="P:regulation of response to endoplasmic reticulum stress"/>
    <property type="evidence" value="ECO:0007669"/>
    <property type="project" value="TreeGrafter"/>
</dbReference>
<dbReference type="GO" id="GO:0005737">
    <property type="term" value="C:cytoplasm"/>
    <property type="evidence" value="ECO:0007669"/>
    <property type="project" value="TreeGrafter"/>
</dbReference>
<comment type="caution">
    <text evidence="2">The sequence shown here is derived from an EMBL/GenBank/DDBJ whole genome shotgun (WGS) entry which is preliminary data.</text>
</comment>
<feature type="transmembrane region" description="Helical" evidence="1">
    <location>
        <begin position="6"/>
        <end position="25"/>
    </location>
</feature>
<dbReference type="GO" id="GO:0004222">
    <property type="term" value="F:metalloendopeptidase activity"/>
    <property type="evidence" value="ECO:0007669"/>
    <property type="project" value="InterPro"/>
</dbReference>
<keyword evidence="3" id="KW-1185">Reference proteome</keyword>
<evidence type="ECO:0000313" key="3">
    <source>
        <dbReference type="Proteomes" id="UP000518752"/>
    </source>
</evidence>
<dbReference type="PANTHER" id="PTHR13325:SF3">
    <property type="entry name" value="MEMBRANE-BOUND TRANSCRIPTION FACTOR SITE-2 PROTEASE"/>
    <property type="match status" value="1"/>
</dbReference>
<dbReference type="Proteomes" id="UP000518752">
    <property type="component" value="Unassembled WGS sequence"/>
</dbReference>
<evidence type="ECO:0008006" key="4">
    <source>
        <dbReference type="Google" id="ProtNLM"/>
    </source>
</evidence>
<reference evidence="2 3" key="1">
    <citation type="journal article" date="2020" name="ISME J.">
        <title>Uncovering the hidden diversity of litter-decomposition mechanisms in mushroom-forming fungi.</title>
        <authorList>
            <person name="Floudas D."/>
            <person name="Bentzer J."/>
            <person name="Ahren D."/>
            <person name="Johansson T."/>
            <person name="Persson P."/>
            <person name="Tunlid A."/>
        </authorList>
    </citation>
    <scope>NUCLEOTIDE SEQUENCE [LARGE SCALE GENOMIC DNA]</scope>
    <source>
        <strain evidence="2 3">CBS 406.79</strain>
    </source>
</reference>
<sequence length="626" mass="68700">MSFLHATALIAFFWLAVHVLCRIYYKQNHASTLLPISNNSASRGRRCSSSTTTVTVNKIHLKIQTRAFNAGYDYLAGRRLTRFKHWASAFYSSGVVVGFVGMIVGLSVLVWITGTSAFQVFIAPYKGSRLQRRDFAEEPGSSFIQPIIPGVTVPLSHLPIILIAVLLCQIVHELGHAVAGALQVSLFPQPKLKTTADLPLQLIRSHSLFRFFSSLDTIAKARIIAAGPLHNLVLWILLNLLTQTALVVERTSGLGTAIISIGWKDLSQEGRLVVGIDDDSPLNSVLHVGSIVTGLDDVSLAVLGNQWSEYLLQNSSENTPWYGWCVPRPTYQGASPDCCEDGYPSLDHLCFDSLGGTSGKRCLNPIPLLSNTASVRCHREFDCGGDAVCVRPNIPILRLSVRGQDPVLWSGPRKEIWEQVTIGRFAPRFWIIPASLLRIFTNFYDYLQMATLSLFFFNLLPLPHLDGAQFLTALLDYFPLTSSFASRVVADPEVGMSTTTTASHRVVNGDLVSLWQRRLARLIQYGTVGLVVLTILPLKMKNLATDNLLALARSLSPLYFYFLPLSPASTGSLLSSSEIGSSNIWRRRTNRDAKGNAAASDLGVSNGKTANGEMPTKQLCLGPKLF</sequence>
<dbReference type="PANTHER" id="PTHR13325">
    <property type="entry name" value="PROTEASE M50 MEMBRANE-BOUND TRANSCRIPTION FACTOR SITE 2 PROTEASE"/>
    <property type="match status" value="1"/>
</dbReference>
<feature type="transmembrane region" description="Helical" evidence="1">
    <location>
        <begin position="88"/>
        <end position="112"/>
    </location>
</feature>
<proteinExistence type="predicted"/>
<evidence type="ECO:0000313" key="2">
    <source>
        <dbReference type="EMBL" id="KAF5342755.1"/>
    </source>
</evidence>
<keyword evidence="1" id="KW-0812">Transmembrane</keyword>
<accession>A0A8H5CJA5</accession>
<dbReference type="GO" id="GO:0031293">
    <property type="term" value="P:membrane protein intracellular domain proteolysis"/>
    <property type="evidence" value="ECO:0007669"/>
    <property type="project" value="TreeGrafter"/>
</dbReference>
<name>A0A8H5CJA5_9AGAR</name>
<dbReference type="GO" id="GO:0016020">
    <property type="term" value="C:membrane"/>
    <property type="evidence" value="ECO:0007669"/>
    <property type="project" value="InterPro"/>
</dbReference>